<reference evidence="2 3" key="1">
    <citation type="journal article" date="2014" name="PLoS Genet.">
        <title>Analysis of the Phlebiopsis gigantea genome, transcriptome and secretome provides insight into its pioneer colonization strategies of wood.</title>
        <authorList>
            <person name="Hori C."/>
            <person name="Ishida T."/>
            <person name="Igarashi K."/>
            <person name="Samejima M."/>
            <person name="Suzuki H."/>
            <person name="Master E."/>
            <person name="Ferreira P."/>
            <person name="Ruiz-Duenas F.J."/>
            <person name="Held B."/>
            <person name="Canessa P."/>
            <person name="Larrondo L.F."/>
            <person name="Schmoll M."/>
            <person name="Druzhinina I.S."/>
            <person name="Kubicek C.P."/>
            <person name="Gaskell J.A."/>
            <person name="Kersten P."/>
            <person name="St John F."/>
            <person name="Glasner J."/>
            <person name="Sabat G."/>
            <person name="Splinter BonDurant S."/>
            <person name="Syed K."/>
            <person name="Yadav J."/>
            <person name="Mgbeahuruike A.C."/>
            <person name="Kovalchuk A."/>
            <person name="Asiegbu F.O."/>
            <person name="Lackner G."/>
            <person name="Hoffmeister D."/>
            <person name="Rencoret J."/>
            <person name="Gutierrez A."/>
            <person name="Sun H."/>
            <person name="Lindquist E."/>
            <person name="Barry K."/>
            <person name="Riley R."/>
            <person name="Grigoriev I.V."/>
            <person name="Henrissat B."/>
            <person name="Kues U."/>
            <person name="Berka R.M."/>
            <person name="Martinez A.T."/>
            <person name="Covert S.F."/>
            <person name="Blanchette R.A."/>
            <person name="Cullen D."/>
        </authorList>
    </citation>
    <scope>NUCLEOTIDE SEQUENCE [LARGE SCALE GENOMIC DNA]</scope>
    <source>
        <strain evidence="2 3">11061_1 CR5-6</strain>
    </source>
</reference>
<evidence type="ECO:0000256" key="1">
    <source>
        <dbReference type="SAM" id="MobiDB-lite"/>
    </source>
</evidence>
<dbReference type="OrthoDB" id="2804728at2759"/>
<gene>
    <name evidence="2" type="ORF">PHLGIDRAFT_417273</name>
</gene>
<dbReference type="HOGENOM" id="CLU_522855_0_0_1"/>
<name>A0A0C3PVF8_PHLG1</name>
<accession>A0A0C3PVF8</accession>
<feature type="region of interest" description="Disordered" evidence="1">
    <location>
        <begin position="495"/>
        <end position="521"/>
    </location>
</feature>
<dbReference type="InterPro" id="IPR032675">
    <property type="entry name" value="LRR_dom_sf"/>
</dbReference>
<keyword evidence="3" id="KW-1185">Reference proteome</keyword>
<evidence type="ECO:0000313" key="3">
    <source>
        <dbReference type="Proteomes" id="UP000053257"/>
    </source>
</evidence>
<dbReference type="AlphaFoldDB" id="A0A0C3PVF8"/>
<organism evidence="2 3">
    <name type="scientific">Phlebiopsis gigantea (strain 11061_1 CR5-6)</name>
    <name type="common">White-rot fungus</name>
    <name type="synonym">Peniophora gigantea</name>
    <dbReference type="NCBI Taxonomy" id="745531"/>
    <lineage>
        <taxon>Eukaryota</taxon>
        <taxon>Fungi</taxon>
        <taxon>Dikarya</taxon>
        <taxon>Basidiomycota</taxon>
        <taxon>Agaricomycotina</taxon>
        <taxon>Agaricomycetes</taxon>
        <taxon>Polyporales</taxon>
        <taxon>Phanerochaetaceae</taxon>
        <taxon>Phlebiopsis</taxon>
    </lineage>
</organism>
<dbReference type="Proteomes" id="UP000053257">
    <property type="component" value="Unassembled WGS sequence"/>
</dbReference>
<protein>
    <submittedName>
        <fullName evidence="2">Uncharacterized protein</fullName>
    </submittedName>
</protein>
<evidence type="ECO:0000313" key="2">
    <source>
        <dbReference type="EMBL" id="KIP11838.1"/>
    </source>
</evidence>
<dbReference type="EMBL" id="KN840443">
    <property type="protein sequence ID" value="KIP11838.1"/>
    <property type="molecule type" value="Genomic_DNA"/>
</dbReference>
<dbReference type="Gene3D" id="3.80.10.10">
    <property type="entry name" value="Ribonuclease Inhibitor"/>
    <property type="match status" value="1"/>
</dbReference>
<proteinExistence type="predicted"/>
<sequence>MDPIWKSRFSELESECIAIEATILDLHKQLHEKRIQMNSLPPIQSLLSDDIMYAIFEAAYLHDFPRCRMHSGLIADSIVVPTHVCRRWRRLALDLPALWSCLHITSEQSERYPLALLAFLERSKNRKLSITFICHTIKYDYSMEDLPVGNVHDPRTDWPRFMSCLGRLLEHRKRWQNLGIYIGDERQLRALYKALHQRQFPSLQFLQILADHAADLLEYVYPLQMQVPNLRELRGNTLNLIGPSFYSNLTDLMLDNYPISASEFITTLAKFSSTLERLVLRLLAVRGPAPLLTTSLLFPRLRYLAIADPILDDPDNFGEQAINNLLRSCPNIEVLQCTQIRAFEWIVASLPQKLTFDHAHSVFLHSDDIYGMPSNATDRVPRWYDCLDMFPVVREMYIHDPDSLSSGLAAIRDATVDEHIIWPELRSLAISLDRLSQLPEIINFLQHRAGIQRPLQSVTLMCNTAKRPEFITSWEAETGLPEVFWKPYPSTDPFDPWDDGCDRPSFKPWKGSLSFEDQDLD</sequence>